<comment type="subcellular location">
    <subcellularLocation>
        <location evidence="6">Cell membrane</location>
        <topology evidence="6">Multi-pass membrane protein</topology>
    </subcellularLocation>
    <subcellularLocation>
        <location evidence="1">Membrane</location>
        <topology evidence="1">Multi-pass membrane protein</topology>
    </subcellularLocation>
</comment>
<dbReference type="Pfam" id="PF01061">
    <property type="entry name" value="ABC2_membrane"/>
    <property type="match status" value="1"/>
</dbReference>
<feature type="domain" description="ABC transmembrane type-2" evidence="7">
    <location>
        <begin position="27"/>
        <end position="268"/>
    </location>
</feature>
<keyword evidence="5" id="KW-0046">Antibiotic resistance</keyword>
<dbReference type="OrthoDB" id="670210at2"/>
<keyword evidence="6" id="KW-0813">Transport</keyword>
<feature type="transmembrane region" description="Helical" evidence="6">
    <location>
        <begin position="246"/>
        <end position="265"/>
    </location>
</feature>
<dbReference type="Proteomes" id="UP000035034">
    <property type="component" value="Unassembled WGS sequence"/>
</dbReference>
<keyword evidence="4 6" id="KW-0472">Membrane</keyword>
<dbReference type="PIRSF" id="PIRSF006648">
    <property type="entry name" value="DrrB"/>
    <property type="match status" value="1"/>
</dbReference>
<dbReference type="InterPro" id="IPR051784">
    <property type="entry name" value="Nod_factor_ABC_transporter"/>
</dbReference>
<organism evidence="8 9">
    <name type="scientific">Gordonia effusa NBRC 100432</name>
    <dbReference type="NCBI Taxonomy" id="1077974"/>
    <lineage>
        <taxon>Bacteria</taxon>
        <taxon>Bacillati</taxon>
        <taxon>Actinomycetota</taxon>
        <taxon>Actinomycetes</taxon>
        <taxon>Mycobacteriales</taxon>
        <taxon>Gordoniaceae</taxon>
        <taxon>Gordonia</taxon>
    </lineage>
</organism>
<evidence type="ECO:0000259" key="7">
    <source>
        <dbReference type="PROSITE" id="PS51012"/>
    </source>
</evidence>
<dbReference type="GO" id="GO:0043190">
    <property type="term" value="C:ATP-binding cassette (ABC) transporter complex"/>
    <property type="evidence" value="ECO:0007669"/>
    <property type="project" value="InterPro"/>
</dbReference>
<proteinExistence type="inferred from homology"/>
<dbReference type="PROSITE" id="PS51012">
    <property type="entry name" value="ABC_TM2"/>
    <property type="match status" value="1"/>
</dbReference>
<feature type="transmembrane region" description="Helical" evidence="6">
    <location>
        <begin position="25"/>
        <end position="47"/>
    </location>
</feature>
<comment type="similarity">
    <text evidence="6">Belongs to the ABC-2 integral membrane protein family.</text>
</comment>
<dbReference type="GO" id="GO:0046677">
    <property type="term" value="P:response to antibiotic"/>
    <property type="evidence" value="ECO:0007669"/>
    <property type="project" value="UniProtKB-KW"/>
</dbReference>
<feature type="transmembrane region" description="Helical" evidence="6">
    <location>
        <begin position="76"/>
        <end position="99"/>
    </location>
</feature>
<feature type="transmembrane region" description="Helical" evidence="6">
    <location>
        <begin position="193"/>
        <end position="218"/>
    </location>
</feature>
<keyword evidence="6" id="KW-1003">Cell membrane</keyword>
<feature type="transmembrane region" description="Helical" evidence="6">
    <location>
        <begin position="153"/>
        <end position="181"/>
    </location>
</feature>
<evidence type="ECO:0000256" key="5">
    <source>
        <dbReference type="ARBA" id="ARBA00023251"/>
    </source>
</evidence>
<evidence type="ECO:0000256" key="2">
    <source>
        <dbReference type="ARBA" id="ARBA00022692"/>
    </source>
</evidence>
<name>H0R3L2_9ACTN</name>
<evidence type="ECO:0000256" key="6">
    <source>
        <dbReference type="RuleBase" id="RU361157"/>
    </source>
</evidence>
<accession>H0R3L2</accession>
<protein>
    <recommendedName>
        <fullName evidence="6">Transport permease protein</fullName>
    </recommendedName>
</protein>
<dbReference type="GO" id="GO:0140359">
    <property type="term" value="F:ABC-type transporter activity"/>
    <property type="evidence" value="ECO:0007669"/>
    <property type="project" value="InterPro"/>
</dbReference>
<sequence>MTTFTHTVTDSNTMLRRNLRHMLRYPVLTVLTIGTPVILLLIFVYVFGGTLGNGLPTGATGSAPSADTGTAAYLRYVVPGILLIAIVMSAQGTAISVAMDMREGIVARFRTMAISRASVLTGHVIGAVAQTLISVVVVFVVAVALGFRTSTDIGSLIAALGTLALVALAITWLAVGMGIAAKSVESASNTPMILLLLPFLSSGFVPTDSMPSAIAWFAQHQPFTPFIETVRALLLGTPMGNNALETVLWCVGLSVVGYVWSMRLYNKSSLA</sequence>
<keyword evidence="2 6" id="KW-0812">Transmembrane</keyword>
<evidence type="ECO:0000313" key="9">
    <source>
        <dbReference type="Proteomes" id="UP000035034"/>
    </source>
</evidence>
<dbReference type="PANTHER" id="PTHR43229">
    <property type="entry name" value="NODULATION PROTEIN J"/>
    <property type="match status" value="1"/>
</dbReference>
<dbReference type="AlphaFoldDB" id="H0R3L2"/>
<dbReference type="STRING" id="1077974.GOEFS_092_00880"/>
<reference evidence="8 9" key="1">
    <citation type="submission" date="2011-12" db="EMBL/GenBank/DDBJ databases">
        <title>Whole genome shotgun sequence of Gordonia effusa NBRC 100432.</title>
        <authorList>
            <person name="Yoshida I."/>
            <person name="Takarada H."/>
            <person name="Hosoyama A."/>
            <person name="Tsuchikane K."/>
            <person name="Katsumata H."/>
            <person name="Yamazaki S."/>
            <person name="Fujita N."/>
        </authorList>
    </citation>
    <scope>NUCLEOTIDE SEQUENCE [LARGE SCALE GENOMIC DNA]</scope>
    <source>
        <strain evidence="8 9">NBRC 100432</strain>
    </source>
</reference>
<dbReference type="RefSeq" id="WP_007318998.1">
    <property type="nucleotide sequence ID" value="NZ_BAEH01000092.1"/>
</dbReference>
<keyword evidence="3 6" id="KW-1133">Transmembrane helix</keyword>
<dbReference type="InterPro" id="IPR047817">
    <property type="entry name" value="ABC2_TM_bact-type"/>
</dbReference>
<dbReference type="InterPro" id="IPR013525">
    <property type="entry name" value="ABC2_TM"/>
</dbReference>
<dbReference type="eggNOG" id="COG0842">
    <property type="taxonomic scope" value="Bacteria"/>
</dbReference>
<evidence type="ECO:0000256" key="1">
    <source>
        <dbReference type="ARBA" id="ARBA00004141"/>
    </source>
</evidence>
<comment type="caution">
    <text evidence="8">The sequence shown here is derived from an EMBL/GenBank/DDBJ whole genome shotgun (WGS) entry which is preliminary data.</text>
</comment>
<dbReference type="InterPro" id="IPR000412">
    <property type="entry name" value="ABC_2_transport"/>
</dbReference>
<dbReference type="PANTHER" id="PTHR43229:SF2">
    <property type="entry name" value="NODULATION PROTEIN J"/>
    <property type="match status" value="1"/>
</dbReference>
<keyword evidence="9" id="KW-1185">Reference proteome</keyword>
<gene>
    <name evidence="8" type="ORF">GOEFS_092_00880</name>
</gene>
<evidence type="ECO:0000313" key="8">
    <source>
        <dbReference type="EMBL" id="GAB19663.1"/>
    </source>
</evidence>
<evidence type="ECO:0000256" key="3">
    <source>
        <dbReference type="ARBA" id="ARBA00022989"/>
    </source>
</evidence>
<feature type="transmembrane region" description="Helical" evidence="6">
    <location>
        <begin position="120"/>
        <end position="147"/>
    </location>
</feature>
<evidence type="ECO:0000256" key="4">
    <source>
        <dbReference type="ARBA" id="ARBA00023136"/>
    </source>
</evidence>
<dbReference type="EMBL" id="BAEH01000092">
    <property type="protein sequence ID" value="GAB19663.1"/>
    <property type="molecule type" value="Genomic_DNA"/>
</dbReference>